<keyword evidence="11" id="KW-1160">Virus entry into host cell</keyword>
<keyword evidence="9 12" id="KW-0472">Membrane</keyword>
<dbReference type="Proteomes" id="UP000174145">
    <property type="component" value="Segment"/>
</dbReference>
<dbReference type="KEGG" id="vg:18263500"/>
<evidence type="ECO:0000313" key="13">
    <source>
        <dbReference type="EMBL" id="BAO49431.1"/>
    </source>
</evidence>
<dbReference type="GO" id="GO:0019031">
    <property type="term" value="C:viral envelope"/>
    <property type="evidence" value="ECO:0007669"/>
    <property type="project" value="InterPro"/>
</dbReference>
<evidence type="ECO:0000256" key="6">
    <source>
        <dbReference type="ARBA" id="ARBA00022844"/>
    </source>
</evidence>
<dbReference type="GO" id="GO:0039663">
    <property type="term" value="P:membrane fusion involved in viral entry into host cell"/>
    <property type="evidence" value="ECO:0007669"/>
    <property type="project" value="UniProtKB-KW"/>
</dbReference>
<evidence type="ECO:0000256" key="11">
    <source>
        <dbReference type="ARBA" id="ARBA00023296"/>
    </source>
</evidence>
<keyword evidence="14" id="KW-1185">Reference proteome</keyword>
<dbReference type="GO" id="GO:0046718">
    <property type="term" value="P:symbiont entry into host cell"/>
    <property type="evidence" value="ECO:0007669"/>
    <property type="project" value="UniProtKB-KW"/>
</dbReference>
<evidence type="ECO:0000256" key="5">
    <source>
        <dbReference type="ARBA" id="ARBA00022692"/>
    </source>
</evidence>
<keyword evidence="8 12" id="KW-1133">Transmembrane helix</keyword>
<keyword evidence="10" id="KW-1015">Disulfide bond</keyword>
<keyword evidence="5 12" id="KW-0812">Transmembrane</keyword>
<comment type="function">
    <text evidence="1">Envelope protein required for virus entry into host cell and for cell-cell fusion (syncytium formation).</text>
</comment>
<accession>W6JLC6</accession>
<dbReference type="GO" id="GO:0055036">
    <property type="term" value="C:virion membrane"/>
    <property type="evidence" value="ECO:0007669"/>
    <property type="project" value="UniProtKB-SubCell"/>
</dbReference>
<keyword evidence="4" id="KW-1162">Viral penetration into host cytoplasm</keyword>
<evidence type="ECO:0000256" key="3">
    <source>
        <dbReference type="ARBA" id="ARBA00022506"/>
    </source>
</evidence>
<evidence type="ECO:0000313" key="14">
    <source>
        <dbReference type="Proteomes" id="UP000174145"/>
    </source>
</evidence>
<evidence type="ECO:0000256" key="10">
    <source>
        <dbReference type="ARBA" id="ARBA00023157"/>
    </source>
</evidence>
<evidence type="ECO:0000256" key="12">
    <source>
        <dbReference type="SAM" id="Phobius"/>
    </source>
</evidence>
<proteinExistence type="predicted"/>
<name>W6JLC6_9POXV</name>
<keyword evidence="6" id="KW-0946">Virion</keyword>
<keyword evidence="7" id="KW-0426">Late protein</keyword>
<protein>
    <submittedName>
        <fullName evidence="13">Membrane protein</fullName>
    </submittedName>
</protein>
<evidence type="ECO:0000256" key="9">
    <source>
        <dbReference type="ARBA" id="ARBA00023136"/>
    </source>
</evidence>
<evidence type="ECO:0000256" key="4">
    <source>
        <dbReference type="ARBA" id="ARBA00022595"/>
    </source>
</evidence>
<keyword evidence="3" id="KW-1168">Fusion of virus membrane with host membrane</keyword>
<evidence type="ECO:0000256" key="7">
    <source>
        <dbReference type="ARBA" id="ARBA00022921"/>
    </source>
</evidence>
<feature type="transmembrane region" description="Helical" evidence="12">
    <location>
        <begin position="6"/>
        <end position="27"/>
    </location>
</feature>
<dbReference type="Pfam" id="PF04584">
    <property type="entry name" value="Pox_A28"/>
    <property type="match status" value="1"/>
</dbReference>
<reference evidence="13 14" key="1">
    <citation type="journal article" date="2014" name="Virology">
        <title>The complete genome sequence of the Alphaentomopoxvirus Anomala cuprea entomopoxvirus, including its terminal hairpin loop sequences, suggests a potentially unique mode of apoptosis inhibition and mode of DNA replication.</title>
        <authorList>
            <person name="Mitsuhashi W."/>
            <person name="Miyamoto K."/>
            <person name="Wada S."/>
        </authorList>
    </citation>
    <scope>NUCLEOTIDE SEQUENCE [LARGE SCALE GENOMIC DNA]</scope>
    <source>
        <strain evidence="13">CV6M</strain>
    </source>
</reference>
<dbReference type="RefSeq" id="YP_009001544.1">
    <property type="nucleotide sequence ID" value="NC_023426.1"/>
</dbReference>
<dbReference type="InterPro" id="IPR007664">
    <property type="entry name" value="Poxvirus_A28"/>
</dbReference>
<evidence type="ECO:0000256" key="1">
    <source>
        <dbReference type="ARBA" id="ARBA00004039"/>
    </source>
</evidence>
<organism evidence="13 14">
    <name type="scientific">Alphaentomopoxvirus acuprea</name>
    <dbReference type="NCBI Taxonomy" id="62099"/>
    <lineage>
        <taxon>Viruses</taxon>
        <taxon>Varidnaviria</taxon>
        <taxon>Bamfordvirae</taxon>
        <taxon>Nucleocytoviricota</taxon>
        <taxon>Pokkesviricetes</taxon>
        <taxon>Chitovirales</taxon>
        <taxon>Poxviridae</taxon>
        <taxon>Entomopoxvirinae</taxon>
        <taxon>Alphaentomopoxvirus</taxon>
    </lineage>
</organism>
<dbReference type="GeneID" id="18263500"/>
<sequence>MNIIQVFGIIFITASFCFIIFQLWYYAENYTYILKYNNAYSNLQFARSANINYQDRTVNDPNDNEFNVDRKWRCAEENGIYYPVSSFGFMSTESTGINLTYTFIKDCILELFNTQLRIVYNACSISGSLDCQLLNRLLANNS</sequence>
<comment type="subcellular location">
    <subcellularLocation>
        <location evidence="2">Virion membrane</location>
        <topology evidence="2">Single-pass membrane protein</topology>
    </subcellularLocation>
</comment>
<evidence type="ECO:0000256" key="8">
    <source>
        <dbReference type="ARBA" id="ARBA00022989"/>
    </source>
</evidence>
<evidence type="ECO:0000256" key="2">
    <source>
        <dbReference type="ARBA" id="ARBA00004381"/>
    </source>
</evidence>
<dbReference type="EMBL" id="AP013055">
    <property type="protein sequence ID" value="BAO49431.1"/>
    <property type="molecule type" value="Genomic_DNA"/>
</dbReference>
<dbReference type="OrthoDB" id="17447at10239"/>